<evidence type="ECO:0000256" key="3">
    <source>
        <dbReference type="SAM" id="MobiDB-lite"/>
    </source>
</evidence>
<dbReference type="Gene3D" id="1.10.8.60">
    <property type="match status" value="1"/>
</dbReference>
<dbReference type="InterPro" id="IPR003593">
    <property type="entry name" value="AAA+_ATPase"/>
</dbReference>
<dbReference type="CDD" id="cd00009">
    <property type="entry name" value="AAA"/>
    <property type="match status" value="1"/>
</dbReference>
<evidence type="ECO:0000313" key="6">
    <source>
        <dbReference type="EMBL" id="CAD9008201.1"/>
    </source>
</evidence>
<feature type="domain" description="AAA+ ATPase" evidence="5">
    <location>
        <begin position="779"/>
        <end position="937"/>
    </location>
</feature>
<evidence type="ECO:0000259" key="5">
    <source>
        <dbReference type="SMART" id="SM00382"/>
    </source>
</evidence>
<dbReference type="EMBL" id="HBGA01052516">
    <property type="protein sequence ID" value="CAD9008201.1"/>
    <property type="molecule type" value="Transcribed_RNA"/>
</dbReference>
<dbReference type="Gene3D" id="1.20.58.760">
    <property type="entry name" value="Peptidase M41"/>
    <property type="match status" value="1"/>
</dbReference>
<dbReference type="GO" id="GO:0004176">
    <property type="term" value="F:ATP-dependent peptidase activity"/>
    <property type="evidence" value="ECO:0007669"/>
    <property type="project" value="InterPro"/>
</dbReference>
<dbReference type="InterPro" id="IPR000642">
    <property type="entry name" value="Peptidase_M41"/>
</dbReference>
<dbReference type="Gene3D" id="3.40.50.300">
    <property type="entry name" value="P-loop containing nucleotide triphosphate hydrolases"/>
    <property type="match status" value="2"/>
</dbReference>
<dbReference type="PANTHER" id="PTHR20953:SF13">
    <property type="entry name" value="EXPRESSED PROTEIN"/>
    <property type="match status" value="1"/>
</dbReference>
<keyword evidence="4" id="KW-0472">Membrane</keyword>
<dbReference type="Pfam" id="PF00004">
    <property type="entry name" value="AAA"/>
    <property type="match status" value="1"/>
</dbReference>
<dbReference type="Pfam" id="PF19568">
    <property type="entry name" value="Spore_III_AA"/>
    <property type="match status" value="1"/>
</dbReference>
<accession>A0A7S1ICH8</accession>
<dbReference type="SUPFAM" id="SSF140990">
    <property type="entry name" value="FtsH protease domain-like"/>
    <property type="match status" value="1"/>
</dbReference>
<dbReference type="InterPro" id="IPR027417">
    <property type="entry name" value="P-loop_NTPase"/>
</dbReference>
<dbReference type="SUPFAM" id="SSF52540">
    <property type="entry name" value="P-loop containing nucleoside triphosphate hydrolases"/>
    <property type="match status" value="2"/>
</dbReference>
<dbReference type="GO" id="GO:0004222">
    <property type="term" value="F:metalloendopeptidase activity"/>
    <property type="evidence" value="ECO:0007669"/>
    <property type="project" value="InterPro"/>
</dbReference>
<feature type="domain" description="AAA+ ATPase" evidence="5">
    <location>
        <begin position="259"/>
        <end position="384"/>
    </location>
</feature>
<evidence type="ECO:0000256" key="2">
    <source>
        <dbReference type="ARBA" id="ARBA00022840"/>
    </source>
</evidence>
<dbReference type="InterPro" id="IPR003959">
    <property type="entry name" value="ATPase_AAA_core"/>
</dbReference>
<name>A0A7S1ICH8_9EUGL</name>
<evidence type="ECO:0000256" key="1">
    <source>
        <dbReference type="ARBA" id="ARBA00022741"/>
    </source>
</evidence>
<keyword evidence="4" id="KW-0812">Transmembrane</keyword>
<gene>
    <name evidence="6" type="ORF">EGYM00392_LOCUS19295</name>
</gene>
<proteinExistence type="predicted"/>
<dbReference type="PANTHER" id="PTHR20953">
    <property type="entry name" value="KINASE-RELATED"/>
    <property type="match status" value="1"/>
</dbReference>
<evidence type="ECO:0000256" key="4">
    <source>
        <dbReference type="SAM" id="Phobius"/>
    </source>
</evidence>
<dbReference type="InterPro" id="IPR045735">
    <property type="entry name" value="Spore_III_AA_AAA+_ATPase"/>
</dbReference>
<dbReference type="InterPro" id="IPR037219">
    <property type="entry name" value="Peptidase_M41-like"/>
</dbReference>
<keyword evidence="4" id="KW-1133">Transmembrane helix</keyword>
<keyword evidence="1" id="KW-0547">Nucleotide-binding</keyword>
<dbReference type="GO" id="GO:0016887">
    <property type="term" value="F:ATP hydrolysis activity"/>
    <property type="evidence" value="ECO:0007669"/>
    <property type="project" value="InterPro"/>
</dbReference>
<dbReference type="Pfam" id="PF01434">
    <property type="entry name" value="Peptidase_M41"/>
    <property type="match status" value="1"/>
</dbReference>
<feature type="region of interest" description="Disordered" evidence="3">
    <location>
        <begin position="632"/>
        <end position="652"/>
    </location>
</feature>
<keyword evidence="2" id="KW-0067">ATP-binding</keyword>
<dbReference type="AlphaFoldDB" id="A0A7S1ICH8"/>
<sequence length="1045" mass="114263">MSSNCRSDRLELLADTSRYHYHQCDLSYFVPDDTRSCRGCPKQSKLVKCTIGLFAVVGMVVGYLYTSSHVTMKAQVLKGTSVSTEPLTHGQPQLAMAARTDAQTYAHAIPRPQLAKPIANIISVHEASRLQDIGAPFKAAEGVVQSLTMGRAGLSFACFFLAVGVWNRLRATSPRLYSSSDFTSDMPKVDRRLKVMLDTENIQKPSRATLASTSISAAGTASGPSFANVGGSANAKADLQEVVDFLSNPSKYTSLGAKIPKGCLLTGPSGTGKTLMAKAVASEAGVPLFTWSPTEYVESPFEASARIRKIFADAKDSTPCVIFIDELDVRTPDTVMNQLLAEMDNLDVNKVLIVLAATKNAAALEPALLRPGRFNRQVNLQYPDIEEREEILKILSTGMAMAENLDWSAIAKLTFGFSPNDLRNLLNEAAITTAQYESTEITEEEISFACDRFLVGPDRQSRLMGLGEKKLLAYQEAGLAVLAALVPFARTYDTVTIVPYGSPSAADRYMPKVDVLDTLSSDYLENQMMVALGGVVAGRLVYADTDIITNVQRSLQEVRQAATSIMQYNQKVTQATLNDEVDDLLDCAFERASGLLRRNMDALDEIAALLVEREAVSMLRCVEIVEDWQTRASSVPPPDLSSSVPSPQDGPYQGPLTVEDDLQDLLEILPMDIRQILRDHPERHNLLEIIFDLGREPLARFLGKPGGVQLRSAKVTKEELSAAERKLGAFGGDNRAGLPGTLHRVSALRNRQGNVTGLTCRIGRATAGRVDMIKDLLLYPTSMLFLGPPGVGKTTVLREVSRQLANVHQRRVVIVDTSNEIGGDGDIPHPAVGDARRMQVENPSQQHRVMIEAVENHMPEVVVIDEIGTAEETMACRTIAERGVILIATAHGRVLQNLIQNPSLNDLVGGIKSVTISDEMAAERQTSKSVLERQAPATFPLVIEIRDRNHWVIHAAEQSVDRLLNGQEPTVQDRKIMPDGKPSVTKSRYDMGTGRKSWEEEFKDEASYMPAELQQSVGGGKGIQQMRMGTIRVGGKRRVNPRGKK</sequence>
<feature type="transmembrane region" description="Helical" evidence="4">
    <location>
        <begin position="46"/>
        <end position="65"/>
    </location>
</feature>
<dbReference type="GO" id="GO:0005524">
    <property type="term" value="F:ATP binding"/>
    <property type="evidence" value="ECO:0007669"/>
    <property type="project" value="UniProtKB-KW"/>
</dbReference>
<protein>
    <recommendedName>
        <fullName evidence="5">AAA+ ATPase domain-containing protein</fullName>
    </recommendedName>
</protein>
<reference evidence="6" key="1">
    <citation type="submission" date="2021-01" db="EMBL/GenBank/DDBJ databases">
        <authorList>
            <person name="Corre E."/>
            <person name="Pelletier E."/>
            <person name="Niang G."/>
            <person name="Scheremetjew M."/>
            <person name="Finn R."/>
            <person name="Kale V."/>
            <person name="Holt S."/>
            <person name="Cochrane G."/>
            <person name="Meng A."/>
            <person name="Brown T."/>
            <person name="Cohen L."/>
        </authorList>
    </citation>
    <scope>NUCLEOTIDE SEQUENCE</scope>
    <source>
        <strain evidence="6">NIES-381</strain>
    </source>
</reference>
<organism evidence="6">
    <name type="scientific">Eutreptiella gymnastica</name>
    <dbReference type="NCBI Taxonomy" id="73025"/>
    <lineage>
        <taxon>Eukaryota</taxon>
        <taxon>Discoba</taxon>
        <taxon>Euglenozoa</taxon>
        <taxon>Euglenida</taxon>
        <taxon>Spirocuta</taxon>
        <taxon>Euglenophyceae</taxon>
        <taxon>Eutreptiales</taxon>
        <taxon>Eutreptiaceae</taxon>
        <taxon>Eutreptiella</taxon>
    </lineage>
</organism>
<dbReference type="GO" id="GO:0006508">
    <property type="term" value="P:proteolysis"/>
    <property type="evidence" value="ECO:0007669"/>
    <property type="project" value="InterPro"/>
</dbReference>
<dbReference type="SMART" id="SM00382">
    <property type="entry name" value="AAA"/>
    <property type="match status" value="2"/>
</dbReference>